<dbReference type="PATRIC" id="fig|1125630.4.peg.825"/>
<evidence type="ECO:0000256" key="1">
    <source>
        <dbReference type="ARBA" id="ARBA00009964"/>
    </source>
</evidence>
<dbReference type="GO" id="GO:0004803">
    <property type="term" value="F:transposase activity"/>
    <property type="evidence" value="ECO:0007669"/>
    <property type="project" value="InterPro"/>
</dbReference>
<dbReference type="RefSeq" id="YP_005225151.1">
    <property type="nucleotide sequence ID" value="NC_016845.1"/>
</dbReference>
<dbReference type="HOGENOM" id="CLU_027402_33_9_6"/>
<dbReference type="InterPro" id="IPR009057">
    <property type="entry name" value="Homeodomain-like_sf"/>
</dbReference>
<dbReference type="GO" id="GO:0003677">
    <property type="term" value="F:DNA binding"/>
    <property type="evidence" value="ECO:0007669"/>
    <property type="project" value="InterPro"/>
</dbReference>
<dbReference type="Proteomes" id="UP000007841">
    <property type="component" value="Chromosome"/>
</dbReference>
<keyword evidence="4" id="KW-1185">Reference proteome</keyword>
<evidence type="ECO:0000256" key="2">
    <source>
        <dbReference type="SAM" id="Coils"/>
    </source>
</evidence>
<dbReference type="KEGG" id="kpm:KPHS_08510"/>
<dbReference type="RefSeq" id="WP_004217356.1">
    <property type="nucleotide sequence ID" value="NC_016845.1"/>
</dbReference>
<proteinExistence type="inferred from homology"/>
<dbReference type="InterPro" id="IPR002514">
    <property type="entry name" value="Transposase_8"/>
</dbReference>
<name>A0A0H3GRU9_KLEPH</name>
<evidence type="ECO:0000313" key="3">
    <source>
        <dbReference type="EMBL" id="AEW59549.1"/>
    </source>
</evidence>
<dbReference type="SUPFAM" id="SSF46689">
    <property type="entry name" value="Homeodomain-like"/>
    <property type="match status" value="1"/>
</dbReference>
<dbReference type="GO" id="GO:0006313">
    <property type="term" value="P:DNA transposition"/>
    <property type="evidence" value="ECO:0007669"/>
    <property type="project" value="InterPro"/>
</dbReference>
<comment type="similarity">
    <text evidence="1">Belongs to the transposase 8 family.</text>
</comment>
<feature type="coiled-coil region" evidence="2">
    <location>
        <begin position="44"/>
        <end position="71"/>
    </location>
</feature>
<dbReference type="Gene3D" id="1.10.10.60">
    <property type="entry name" value="Homeodomain-like"/>
    <property type="match status" value="1"/>
</dbReference>
<reference evidence="3 4" key="1">
    <citation type="journal article" date="2012" name="J. Bacteriol.">
        <title>Complete genome sequence of Klebsiella pneumoniae subsp. pneumoniae HS11286, a multidrug-resistant strain isolated from human sputum.</title>
        <authorList>
            <person name="Liu P."/>
            <person name="Li P."/>
            <person name="Jiang X."/>
            <person name="Bi D."/>
            <person name="Xie Y."/>
            <person name="Tai C."/>
            <person name="Deng Z."/>
            <person name="Rajakumar K."/>
            <person name="Ou H.Y."/>
        </authorList>
    </citation>
    <scope>NUCLEOTIDE SEQUENCE [LARGE SCALE GENOMIC DNA]</scope>
    <source>
        <strain evidence="3 4">HS11286</strain>
    </source>
</reference>
<sequence>MVREQGVSVSQVCREMKLTESVVRRWVHQLDDESAGRPGIGKPLTAEQQRIRELEAEVRRLKSDNELLKKASAFFAREIK</sequence>
<gene>
    <name evidence="3" type="ordered locus">KPHS_08510</name>
</gene>
<protein>
    <submittedName>
        <fullName evidence="3">Transposase IS3/IS911 family protein</fullName>
    </submittedName>
</protein>
<dbReference type="AlphaFoldDB" id="A0A0H3GRU9"/>
<organism evidence="3 4">
    <name type="scientific">Klebsiella pneumoniae subsp. pneumoniae (strain HS11286)</name>
    <dbReference type="NCBI Taxonomy" id="1125630"/>
    <lineage>
        <taxon>Bacteria</taxon>
        <taxon>Pseudomonadati</taxon>
        <taxon>Pseudomonadota</taxon>
        <taxon>Gammaproteobacteria</taxon>
        <taxon>Enterobacterales</taxon>
        <taxon>Enterobacteriaceae</taxon>
        <taxon>Klebsiella/Raoultella group</taxon>
        <taxon>Klebsiella</taxon>
        <taxon>Klebsiella pneumoniae complex</taxon>
    </lineage>
</organism>
<evidence type="ECO:0000313" key="4">
    <source>
        <dbReference type="Proteomes" id="UP000007841"/>
    </source>
</evidence>
<accession>A0A0H3GRU9</accession>
<dbReference type="GeneID" id="11845841"/>
<dbReference type="EMBL" id="CP003200">
    <property type="protein sequence ID" value="AEW59549.1"/>
    <property type="molecule type" value="Genomic_DNA"/>
</dbReference>
<keyword evidence="2" id="KW-0175">Coiled coil</keyword>
<dbReference type="Pfam" id="PF01527">
    <property type="entry name" value="HTH_Tnp_1"/>
    <property type="match status" value="1"/>
</dbReference>